<evidence type="ECO:0000313" key="1">
    <source>
        <dbReference type="EMBL" id="CAA9276336.1"/>
    </source>
</evidence>
<protein>
    <submittedName>
        <fullName evidence="1">Uncharacterized protein</fullName>
    </submittedName>
</protein>
<reference evidence="1" key="1">
    <citation type="submission" date="2020-02" db="EMBL/GenBank/DDBJ databases">
        <authorList>
            <person name="Meier V. D."/>
        </authorList>
    </citation>
    <scope>NUCLEOTIDE SEQUENCE</scope>
    <source>
        <strain evidence="1">AVDCRST_MAG92</strain>
    </source>
</reference>
<proteinExistence type="predicted"/>
<name>A0A6J4JCT1_9CYAN</name>
<accession>A0A6J4JCT1</accession>
<organism evidence="1">
    <name type="scientific">uncultured Coleofasciculus sp</name>
    <dbReference type="NCBI Taxonomy" id="1267456"/>
    <lineage>
        <taxon>Bacteria</taxon>
        <taxon>Bacillati</taxon>
        <taxon>Cyanobacteriota</taxon>
        <taxon>Cyanophyceae</taxon>
        <taxon>Coleofasciculales</taxon>
        <taxon>Coleofasciculaceae</taxon>
        <taxon>Coleofasciculus</taxon>
        <taxon>environmental samples</taxon>
    </lineage>
</organism>
<dbReference type="AlphaFoldDB" id="A0A6J4JCT1"/>
<gene>
    <name evidence="1" type="ORF">AVDCRST_MAG92-3251</name>
</gene>
<dbReference type="EMBL" id="CADCTM010000544">
    <property type="protein sequence ID" value="CAA9276336.1"/>
    <property type="molecule type" value="Genomic_DNA"/>
</dbReference>
<sequence length="42" mass="4588">MIVDASLITDGRGKLAPDAVQGQLGKRNIDCSKCLLYLGQYY</sequence>